<dbReference type="GO" id="GO:0051876">
    <property type="term" value="P:pigment granule dispersal"/>
    <property type="evidence" value="ECO:0007669"/>
    <property type="project" value="Ensembl"/>
</dbReference>
<reference evidence="7" key="4">
    <citation type="submission" date="2025-08" db="UniProtKB">
        <authorList>
            <consortium name="Ensembl"/>
        </authorList>
    </citation>
    <scope>IDENTIFICATION</scope>
</reference>
<evidence type="ECO:0000313" key="8">
    <source>
        <dbReference type="Proteomes" id="UP000314983"/>
    </source>
</evidence>
<evidence type="ECO:0000256" key="1">
    <source>
        <dbReference type="ARBA" id="ARBA00022723"/>
    </source>
</evidence>
<feature type="domain" description="RabBD" evidence="6">
    <location>
        <begin position="2"/>
        <end position="122"/>
    </location>
</feature>
<dbReference type="Pfam" id="PF04698">
    <property type="entry name" value="Rab_eff_C"/>
    <property type="match status" value="1"/>
</dbReference>
<dbReference type="GO" id="GO:0006886">
    <property type="term" value="P:intracellular protein transport"/>
    <property type="evidence" value="ECO:0007669"/>
    <property type="project" value="InterPro"/>
</dbReference>
<dbReference type="Gene3D" id="3.30.40.10">
    <property type="entry name" value="Zinc/RING finger domain, C3HC4 (zinc finger)"/>
    <property type="match status" value="1"/>
</dbReference>
<dbReference type="GeneTree" id="ENSGT00950000183138"/>
<name>A0A4W4GMT4_ELEEL</name>
<dbReference type="AlphaFoldDB" id="A0A4W4GMT4"/>
<feature type="coiled-coil region" evidence="4">
    <location>
        <begin position="296"/>
        <end position="344"/>
    </location>
</feature>
<proteinExistence type="predicted"/>
<evidence type="ECO:0000256" key="2">
    <source>
        <dbReference type="ARBA" id="ARBA00022771"/>
    </source>
</evidence>
<dbReference type="InterPro" id="IPR011011">
    <property type="entry name" value="Znf_FYVE_PHD"/>
</dbReference>
<evidence type="ECO:0000259" key="6">
    <source>
        <dbReference type="PROSITE" id="PS50916"/>
    </source>
</evidence>
<dbReference type="PANTHER" id="PTHR14555:SF1">
    <property type="entry name" value="MELANOPHILIN"/>
    <property type="match status" value="1"/>
</dbReference>
<dbReference type="Pfam" id="PF02318">
    <property type="entry name" value="FYVE_2"/>
    <property type="match status" value="1"/>
</dbReference>
<dbReference type="InterPro" id="IPR037442">
    <property type="entry name" value="Melanophilin_FYVE-rel_dom"/>
</dbReference>
<feature type="compositionally biased region" description="Basic and acidic residues" evidence="5">
    <location>
        <begin position="194"/>
        <end position="207"/>
    </location>
</feature>
<protein>
    <submittedName>
        <fullName evidence="7">Melanophilin a</fullName>
    </submittedName>
</protein>
<dbReference type="SUPFAM" id="SSF57903">
    <property type="entry name" value="FYVE/PHD zinc finger"/>
    <property type="match status" value="1"/>
</dbReference>
<dbReference type="CDD" id="cd15752">
    <property type="entry name" value="FYVE_SlaC2-a"/>
    <property type="match status" value="1"/>
</dbReference>
<keyword evidence="2" id="KW-0863">Zinc-finger</keyword>
<dbReference type="FunFam" id="3.30.40.10:FF:000018">
    <property type="entry name" value="Synaptotagmin-like 5, isoform CRA_a"/>
    <property type="match status" value="1"/>
</dbReference>
<keyword evidence="8" id="KW-1185">Reference proteome</keyword>
<organism evidence="7 8">
    <name type="scientific">Electrophorus electricus</name>
    <name type="common">Electric eel</name>
    <name type="synonym">Gymnotus electricus</name>
    <dbReference type="NCBI Taxonomy" id="8005"/>
    <lineage>
        <taxon>Eukaryota</taxon>
        <taxon>Metazoa</taxon>
        <taxon>Chordata</taxon>
        <taxon>Craniata</taxon>
        <taxon>Vertebrata</taxon>
        <taxon>Euteleostomi</taxon>
        <taxon>Actinopterygii</taxon>
        <taxon>Neopterygii</taxon>
        <taxon>Teleostei</taxon>
        <taxon>Ostariophysi</taxon>
        <taxon>Gymnotiformes</taxon>
        <taxon>Gymnotoidei</taxon>
        <taxon>Gymnotidae</taxon>
        <taxon>Electrophorus</taxon>
    </lineage>
</organism>
<dbReference type="GO" id="GO:0008270">
    <property type="term" value="F:zinc ion binding"/>
    <property type="evidence" value="ECO:0007669"/>
    <property type="project" value="UniProtKB-KW"/>
</dbReference>
<reference evidence="7" key="3">
    <citation type="submission" date="2020-05" db="EMBL/GenBank/DDBJ databases">
        <title>Electrophorus electricus (electric eel) genome, fEleEle1, primary haplotype.</title>
        <authorList>
            <person name="Myers G."/>
            <person name="Meyer A."/>
            <person name="Fedrigo O."/>
            <person name="Formenti G."/>
            <person name="Rhie A."/>
            <person name="Tracey A."/>
            <person name="Sims Y."/>
            <person name="Jarvis E.D."/>
        </authorList>
    </citation>
    <scope>NUCLEOTIDE SEQUENCE [LARGE SCALE GENOMIC DNA]</scope>
</reference>
<feature type="compositionally biased region" description="Basic and acidic residues" evidence="5">
    <location>
        <begin position="345"/>
        <end position="355"/>
    </location>
</feature>
<dbReference type="PANTHER" id="PTHR14555">
    <property type="entry name" value="MYELIN-ASSOCIATED OLIGODENDROCYTIC BASIC PROTEIN MOBP -RELATED"/>
    <property type="match status" value="1"/>
</dbReference>
<sequence length="572" mass="66360">MDMDLSRLTDEEVKHVWEVIQRDLELRKKEQDRLGELQTRIEKDDAKRKLLGSWPSLSESHCLHCLQPFRFLVNRKRQCQDCQLYACGTCSRYSGKERGWVCEPCRAARVLKIGTLTWYHDNVHSRFKRFGGAKVLRSLRKRLNGHSGHDDEDMDTVETQRYMQVRKTRRLLSVHPLDLDMDNYSSHSRRHSVQARDARGRPRGDTECRADACHHHHHHHHLMNRRRSLDPLSMPDDAMHFEHRMVRARSLSKINAVPQRSAVSLYMDTSEDEDGLRGPIYQPHPPRRSHAQENQINELSKRMSAIETLLNHLEEKMMNPPDQLSAGQLEEENLKKKLDELMSDRALSSDEEHPRRPAPSRGPGVRGRTIREQDPSAPMAQKAAMSSSSDDEIPTEAQKLYLTAGKSFNMERKLRLLEQNATKHYLPLTDSELSELEEQLSIAAAKVQSTESEVSDIENKIAALSVSGLSMDKAKKKVMCSLNSTVIPKQTHYNTVTHKQMHYKILTRKQMDYSTLIHKQMHYNILIHKHMHYKTAAPKQMHYKTVTHKQMHYNTAIHKQMHYNSNTQTDAL</sequence>
<dbReference type="InterPro" id="IPR010911">
    <property type="entry name" value="Rab_BD"/>
</dbReference>
<dbReference type="GO" id="GO:0031267">
    <property type="term" value="F:small GTPase binding"/>
    <property type="evidence" value="ECO:0007669"/>
    <property type="project" value="InterPro"/>
</dbReference>
<keyword evidence="3" id="KW-0862">Zinc</keyword>
<dbReference type="InterPro" id="IPR006788">
    <property type="entry name" value="Myrip/Melanophilin"/>
</dbReference>
<dbReference type="GO" id="GO:0003779">
    <property type="term" value="F:actin binding"/>
    <property type="evidence" value="ECO:0007669"/>
    <property type="project" value="TreeGrafter"/>
</dbReference>
<feature type="region of interest" description="Disordered" evidence="5">
    <location>
        <begin position="345"/>
        <end position="393"/>
    </location>
</feature>
<accession>A0A4W4GMT4</accession>
<dbReference type="PROSITE" id="PS50916">
    <property type="entry name" value="RABBD"/>
    <property type="match status" value="1"/>
</dbReference>
<dbReference type="GO" id="GO:0030864">
    <property type="term" value="C:cortical actin cytoskeleton"/>
    <property type="evidence" value="ECO:0007669"/>
    <property type="project" value="TreeGrafter"/>
</dbReference>
<feature type="region of interest" description="Disordered" evidence="5">
    <location>
        <begin position="183"/>
        <end position="207"/>
    </location>
</feature>
<dbReference type="Proteomes" id="UP000314983">
    <property type="component" value="Chromosome 1"/>
</dbReference>
<reference evidence="8" key="1">
    <citation type="journal article" date="2014" name="Science">
        <title>Nonhuman genetics. Genomic basis for the convergent evolution of electric organs.</title>
        <authorList>
            <person name="Gallant J.R."/>
            <person name="Traeger L.L."/>
            <person name="Volkening J.D."/>
            <person name="Moffett H."/>
            <person name="Chen P.H."/>
            <person name="Novina C.D."/>
            <person name="Phillips G.N.Jr."/>
            <person name="Anand R."/>
            <person name="Wells G.B."/>
            <person name="Pinch M."/>
            <person name="Guth R."/>
            <person name="Unguez G.A."/>
            <person name="Albert J.S."/>
            <person name="Zakon H.H."/>
            <person name="Samanta M.P."/>
            <person name="Sussman M.R."/>
        </authorList>
    </citation>
    <scope>NUCLEOTIDE SEQUENCE [LARGE SCALE GENOMIC DNA]</scope>
</reference>
<dbReference type="STRING" id="8005.ENSEEEP00000038881"/>
<dbReference type="OMA" id="HKQMHYN"/>
<evidence type="ECO:0000313" key="7">
    <source>
        <dbReference type="Ensembl" id="ENSEEEP00000038881.2"/>
    </source>
</evidence>
<dbReference type="Ensembl" id="ENSEEET00000039326.2">
    <property type="protein sequence ID" value="ENSEEEP00000038881.2"/>
    <property type="gene ID" value="ENSEEEG00000018443.2"/>
</dbReference>
<reference evidence="8" key="2">
    <citation type="journal article" date="2017" name="Sci. Adv.">
        <title>A tail of two voltages: Proteomic comparison of the three electric organs of the electric eel.</title>
        <authorList>
            <person name="Traeger L.L."/>
            <person name="Sabat G."/>
            <person name="Barrett-Wilt G.A."/>
            <person name="Wells G.B."/>
            <person name="Sussman M.R."/>
        </authorList>
    </citation>
    <scope>NUCLEOTIDE SEQUENCE [LARGE SCALE GENOMIC DNA]</scope>
</reference>
<keyword evidence="1" id="KW-0479">Metal-binding</keyword>
<dbReference type="InterPro" id="IPR041282">
    <property type="entry name" value="FYVE_2"/>
</dbReference>
<dbReference type="InterPro" id="IPR051745">
    <property type="entry name" value="Intracell_Transport_Effector"/>
</dbReference>
<feature type="coiled-coil region" evidence="4">
    <location>
        <begin position="433"/>
        <end position="460"/>
    </location>
</feature>
<dbReference type="GO" id="GO:0017022">
    <property type="term" value="F:myosin binding"/>
    <property type="evidence" value="ECO:0007669"/>
    <property type="project" value="TreeGrafter"/>
</dbReference>
<gene>
    <name evidence="7" type="primary">mlpha</name>
</gene>
<reference evidence="7" key="5">
    <citation type="submission" date="2025-09" db="UniProtKB">
        <authorList>
            <consortium name="Ensembl"/>
        </authorList>
    </citation>
    <scope>IDENTIFICATION</scope>
</reference>
<evidence type="ECO:0000256" key="5">
    <source>
        <dbReference type="SAM" id="MobiDB-lite"/>
    </source>
</evidence>
<feature type="region of interest" description="Disordered" evidence="5">
    <location>
        <begin position="269"/>
        <end position="292"/>
    </location>
</feature>
<keyword evidence="4" id="KW-0175">Coiled coil</keyword>
<evidence type="ECO:0000256" key="4">
    <source>
        <dbReference type="SAM" id="Coils"/>
    </source>
</evidence>
<evidence type="ECO:0000256" key="3">
    <source>
        <dbReference type="ARBA" id="ARBA00022833"/>
    </source>
</evidence>
<dbReference type="InterPro" id="IPR013083">
    <property type="entry name" value="Znf_RING/FYVE/PHD"/>
</dbReference>